<dbReference type="STRING" id="554155.C5FSX0"/>
<dbReference type="Pfam" id="PF20717">
    <property type="entry name" value="DUF6829"/>
    <property type="match status" value="1"/>
</dbReference>
<dbReference type="HOGENOM" id="CLU_046299_0_0_1"/>
<keyword evidence="2" id="KW-1185">Reference proteome</keyword>
<dbReference type="OrthoDB" id="5295627at2759"/>
<reference evidence="2" key="1">
    <citation type="journal article" date="2012" name="MBio">
        <title>Comparative genome analysis of Trichophyton rubrum and related dermatophytes reveals candidate genes involved in infection.</title>
        <authorList>
            <person name="Martinez D.A."/>
            <person name="Oliver B.G."/>
            <person name="Graeser Y."/>
            <person name="Goldberg J.M."/>
            <person name="Li W."/>
            <person name="Martinez-Rossi N.M."/>
            <person name="Monod M."/>
            <person name="Shelest E."/>
            <person name="Barton R.C."/>
            <person name="Birch E."/>
            <person name="Brakhage A.A."/>
            <person name="Chen Z."/>
            <person name="Gurr S.J."/>
            <person name="Heiman D."/>
            <person name="Heitman J."/>
            <person name="Kosti I."/>
            <person name="Rossi A."/>
            <person name="Saif S."/>
            <person name="Samalova M."/>
            <person name="Saunders C.W."/>
            <person name="Shea T."/>
            <person name="Summerbell R.C."/>
            <person name="Xu J."/>
            <person name="Young S."/>
            <person name="Zeng Q."/>
            <person name="Birren B.W."/>
            <person name="Cuomo C.A."/>
            <person name="White T.C."/>
        </authorList>
    </citation>
    <scope>NUCLEOTIDE SEQUENCE [LARGE SCALE GENOMIC DNA]</scope>
    <source>
        <strain evidence="2">ATCC MYA-4605 / CBS 113480</strain>
    </source>
</reference>
<protein>
    <submittedName>
        <fullName evidence="1">Uncharacterized protein</fullName>
    </submittedName>
</protein>
<gene>
    <name evidence="1" type="ORF">MCYG_05792</name>
</gene>
<evidence type="ECO:0000313" key="2">
    <source>
        <dbReference type="Proteomes" id="UP000002035"/>
    </source>
</evidence>
<dbReference type="RefSeq" id="XP_002845923.1">
    <property type="nucleotide sequence ID" value="XM_002845877.1"/>
</dbReference>
<dbReference type="Proteomes" id="UP000002035">
    <property type="component" value="Unassembled WGS sequence"/>
</dbReference>
<sequence length="445" mass="48516">MALLASIEDGAFATFSDTQVVQLFGVTFGWELNRLKRAKPTVETADATTQGNLGDDGLTPSQLLYGEDFVEVNRTLVGMLALKWLLANDYNSFTRYQQPAKRIQPKSFERLHDILSGGLPKAGDIYALLVAIVINDLGKDDSLEASVREATGITYNNHDEVLLAAANAQLIPSINSLNADLRSDLMLGLEVGSRLNLAQLAQGENVPASLKSIYAMRGKQHAFFLKYMEVLLDIAGAAGHMDARCAAAMTEPVFRSYLAVYDSLVGAISGIFSLQHAYDHILTCRANILQDIGFRWLSIRIPTERALLRLMTMGRVADISSADCFSQAFSDLPVDIKQNLVDGLSVDGLKAKPAILPYYAPGLIAEALRNCVDDTADAKKRTVGALMRFLARVYSKITPEVLNHPDKAAPDVIPVDLSFAQTVVSNEQFKLDPTVLDTVPIPSQL</sequence>
<evidence type="ECO:0000313" key="1">
    <source>
        <dbReference type="EMBL" id="EEQ32973.1"/>
    </source>
</evidence>
<dbReference type="EMBL" id="DS995705">
    <property type="protein sequence ID" value="EEQ32973.1"/>
    <property type="molecule type" value="Genomic_DNA"/>
</dbReference>
<dbReference type="GeneID" id="9224223"/>
<dbReference type="AlphaFoldDB" id="C5FSX0"/>
<proteinExistence type="predicted"/>
<organism evidence="1 2">
    <name type="scientific">Arthroderma otae (strain ATCC MYA-4605 / CBS 113480)</name>
    <name type="common">Microsporum canis</name>
    <dbReference type="NCBI Taxonomy" id="554155"/>
    <lineage>
        <taxon>Eukaryota</taxon>
        <taxon>Fungi</taxon>
        <taxon>Dikarya</taxon>
        <taxon>Ascomycota</taxon>
        <taxon>Pezizomycotina</taxon>
        <taxon>Eurotiomycetes</taxon>
        <taxon>Eurotiomycetidae</taxon>
        <taxon>Onygenales</taxon>
        <taxon>Arthrodermataceae</taxon>
        <taxon>Microsporum</taxon>
    </lineage>
</organism>
<dbReference type="InterPro" id="IPR049232">
    <property type="entry name" value="DUF6829"/>
</dbReference>
<dbReference type="VEuPathDB" id="FungiDB:MCYG_05792"/>
<dbReference type="OMA" id="KPAILPY"/>
<dbReference type="eggNOG" id="ENOG502SN3J">
    <property type="taxonomic scope" value="Eukaryota"/>
</dbReference>
<accession>C5FSX0</accession>
<name>C5FSX0_ARTOC</name>